<dbReference type="GO" id="GO:0042645">
    <property type="term" value="C:mitochondrial nucleoid"/>
    <property type="evidence" value="ECO:0007669"/>
    <property type="project" value="TreeGrafter"/>
</dbReference>
<dbReference type="PANTHER" id="PTHR21053">
    <property type="entry name" value="TRANSCRIPTION ELONGATION FACTOR, MITOCHONDRIAL"/>
    <property type="match status" value="1"/>
</dbReference>
<dbReference type="GO" id="GO:0030337">
    <property type="term" value="F:DNA polymerase processivity factor activity"/>
    <property type="evidence" value="ECO:0007669"/>
    <property type="project" value="TreeGrafter"/>
</dbReference>
<dbReference type="Gene3D" id="1.10.150.280">
    <property type="entry name" value="AF1531-like domain"/>
    <property type="match status" value="1"/>
</dbReference>
<name>A0A0K8RK37_IXORI</name>
<accession>A0A0K8RK37</accession>
<sequence>MNFGGVLRCFVCGNVLKNAGPRNIFAATQSALRNISFGPQYTSEQQDQVLRILNHSSEKELQKLSIGASSILRILHHREENGGFESIDHVLSIRGFQEKGLKKICEAVLYGKKPQVKRPDRTSIVPALSQERIQEVAKVLAVDVSPPYITWAHLTRDKQILSWERTKFLEEKSRHHLHSYYSAVQEVLPSLPAADLYLVEQRPTRQKQSSESLHLRTQVAIQAMLVALLSHGKEHQPQVVSIKSAAITQLFQLNVGNERISGQETLNRLFESGTLLIEKGLRTSYLQESSVNREHLCNVLLLAHAFYLLVES</sequence>
<dbReference type="AlphaFoldDB" id="A0A0K8RK37"/>
<dbReference type="EMBL" id="GADI01002348">
    <property type="protein sequence ID" value="JAA71460.1"/>
    <property type="molecule type" value="mRNA"/>
</dbReference>
<dbReference type="GO" id="GO:0006392">
    <property type="term" value="P:transcription elongation by mitochondrial RNA polymerase"/>
    <property type="evidence" value="ECO:0007669"/>
    <property type="project" value="InterPro"/>
</dbReference>
<dbReference type="InterPro" id="IPR010994">
    <property type="entry name" value="RuvA_2-like"/>
</dbReference>
<reference evidence="1" key="1">
    <citation type="submission" date="2012-12" db="EMBL/GenBank/DDBJ databases">
        <title>Identification and characterization of a phenylalanine ammonia-lyase gene family in Isatis indigotica Fort.</title>
        <authorList>
            <person name="Liu Q."/>
            <person name="Chen J."/>
            <person name="Zhou X."/>
            <person name="Di P."/>
            <person name="Xiao Y."/>
            <person name="Xuan H."/>
            <person name="Zhang L."/>
            <person name="Chen W."/>
        </authorList>
    </citation>
    <scope>NUCLEOTIDE SEQUENCE</scope>
    <source>
        <tissue evidence="1">Salivary gland</tissue>
    </source>
</reference>
<organism evidence="1">
    <name type="scientific">Ixodes ricinus</name>
    <name type="common">Common tick</name>
    <name type="synonym">Acarus ricinus</name>
    <dbReference type="NCBI Taxonomy" id="34613"/>
    <lineage>
        <taxon>Eukaryota</taxon>
        <taxon>Metazoa</taxon>
        <taxon>Ecdysozoa</taxon>
        <taxon>Arthropoda</taxon>
        <taxon>Chelicerata</taxon>
        <taxon>Arachnida</taxon>
        <taxon>Acari</taxon>
        <taxon>Parasitiformes</taxon>
        <taxon>Ixodida</taxon>
        <taxon>Ixodoidea</taxon>
        <taxon>Ixodidae</taxon>
        <taxon>Ixodinae</taxon>
        <taxon>Ixodes</taxon>
    </lineage>
</organism>
<dbReference type="SUPFAM" id="SSF47781">
    <property type="entry name" value="RuvA domain 2-like"/>
    <property type="match status" value="1"/>
</dbReference>
<dbReference type="PANTHER" id="PTHR21053:SF2">
    <property type="entry name" value="TRANSCRIPTION ELONGATION FACTOR, MITOCHONDRIAL"/>
    <property type="match status" value="1"/>
</dbReference>
<proteinExistence type="evidence at transcript level"/>
<dbReference type="InterPro" id="IPR039150">
    <property type="entry name" value="TEFM"/>
</dbReference>
<protein>
    <submittedName>
        <fullName evidence="1">Putative similar to protein</fullName>
    </submittedName>
</protein>
<evidence type="ECO:0000313" key="1">
    <source>
        <dbReference type="EMBL" id="JAA71460.1"/>
    </source>
</evidence>